<evidence type="ECO:0000259" key="2">
    <source>
        <dbReference type="Pfam" id="PF25597"/>
    </source>
</evidence>
<dbReference type="InterPro" id="IPR013103">
    <property type="entry name" value="RVT_2"/>
</dbReference>
<sequence length="339" mass="38007">MDQYQQLLALLKPASLAATTPSVNMALVPNFSEVTHVGDIVLSPTLTLTNVDLAIWKMIRMGELQSGLYKLGYKLLNLETQTYYISRDVVFHEESFPFDTSSSTPSSASDPSFLQFENNSPNCSIPFLASNSYIFLSSPTLVSNNTSIPSSTTQVDLPRRSTRFTDLPAYLQSYHYQQASLHLSCFNDQQVAGSSFSSISYPLSNFLTYDRSSPSHKSFVLATSTFLEPKTYSQAILYPEWRAAMQLEISTLEASGTWELVLLPVGKHPVGCKWVYKVKLKSDDSVKRCKARLVAKGYTQLEGHFDYYDIQSSGQAYHCSNFFVYSCCQELTYYSNGCE</sequence>
<organism evidence="3 4">
    <name type="scientific">Juglans regia</name>
    <name type="common">English walnut</name>
    <dbReference type="NCBI Taxonomy" id="51240"/>
    <lineage>
        <taxon>Eukaryota</taxon>
        <taxon>Viridiplantae</taxon>
        <taxon>Streptophyta</taxon>
        <taxon>Embryophyta</taxon>
        <taxon>Tracheophyta</taxon>
        <taxon>Spermatophyta</taxon>
        <taxon>Magnoliopsida</taxon>
        <taxon>eudicotyledons</taxon>
        <taxon>Gunneridae</taxon>
        <taxon>Pentapetalae</taxon>
        <taxon>rosids</taxon>
        <taxon>fabids</taxon>
        <taxon>Fagales</taxon>
        <taxon>Juglandaceae</taxon>
        <taxon>Juglans</taxon>
    </lineage>
</organism>
<dbReference type="Pfam" id="PF07727">
    <property type="entry name" value="RVT_2"/>
    <property type="match status" value="1"/>
</dbReference>
<evidence type="ECO:0000313" key="4">
    <source>
        <dbReference type="Proteomes" id="UP000619265"/>
    </source>
</evidence>
<name>A0A833WYA1_JUGRE</name>
<dbReference type="AlphaFoldDB" id="A0A833WYA1"/>
<feature type="domain" description="Reverse transcriptase Ty1/copia-type" evidence="1">
    <location>
        <begin position="257"/>
        <end position="312"/>
    </location>
</feature>
<evidence type="ECO:0000313" key="3">
    <source>
        <dbReference type="EMBL" id="KAF5451087.1"/>
    </source>
</evidence>
<reference evidence="3" key="1">
    <citation type="submission" date="2015-10" db="EMBL/GenBank/DDBJ databases">
        <authorList>
            <person name="Martinez-Garcia P.J."/>
            <person name="Crepeau M.W."/>
            <person name="Puiu D."/>
            <person name="Gonzalez-Ibeas D."/>
            <person name="Whalen J."/>
            <person name="Stevens K."/>
            <person name="Paul R."/>
            <person name="Butterfield T."/>
            <person name="Britton M."/>
            <person name="Reagan R."/>
            <person name="Chakraborty S."/>
            <person name="Walawage S.L."/>
            <person name="Vasquez-Gross H.A."/>
            <person name="Cardeno C."/>
            <person name="Famula R."/>
            <person name="Pratt K."/>
            <person name="Kuruganti S."/>
            <person name="Aradhya M.K."/>
            <person name="Leslie C.A."/>
            <person name="Dandekar A.M."/>
            <person name="Salzberg S.L."/>
            <person name="Wegrzyn J.L."/>
            <person name="Langley C.H."/>
            <person name="Neale D.B."/>
        </authorList>
    </citation>
    <scope>NUCLEOTIDE SEQUENCE</scope>
    <source>
        <tissue evidence="3">Leaves</tissue>
    </source>
</reference>
<evidence type="ECO:0008006" key="5">
    <source>
        <dbReference type="Google" id="ProtNLM"/>
    </source>
</evidence>
<protein>
    <recommendedName>
        <fullName evidence="5">Reverse transcriptase Ty1/copia-type domain-containing protein</fullName>
    </recommendedName>
</protein>
<feature type="domain" description="Retroviral polymerase SH3-like" evidence="2">
    <location>
        <begin position="72"/>
        <end position="102"/>
    </location>
</feature>
<comment type="caution">
    <text evidence="3">The sequence shown here is derived from an EMBL/GenBank/DDBJ whole genome shotgun (WGS) entry which is preliminary data.</text>
</comment>
<dbReference type="EMBL" id="LIHL02000013">
    <property type="protein sequence ID" value="KAF5451087.1"/>
    <property type="molecule type" value="Genomic_DNA"/>
</dbReference>
<dbReference type="InterPro" id="IPR057670">
    <property type="entry name" value="SH3_retrovirus"/>
</dbReference>
<gene>
    <name evidence="3" type="ORF">F2P56_031384</name>
</gene>
<dbReference type="Proteomes" id="UP000619265">
    <property type="component" value="Unassembled WGS sequence"/>
</dbReference>
<proteinExistence type="predicted"/>
<dbReference type="Gramene" id="Jr13_29920_p1">
    <property type="protein sequence ID" value="cds.Jr13_29920_p1"/>
    <property type="gene ID" value="Jr13_29920"/>
</dbReference>
<dbReference type="Pfam" id="PF25597">
    <property type="entry name" value="SH3_retrovirus"/>
    <property type="match status" value="1"/>
</dbReference>
<reference evidence="3" key="2">
    <citation type="submission" date="2020-03" db="EMBL/GenBank/DDBJ databases">
        <title>Walnut 2.0.</title>
        <authorList>
            <person name="Marrano A."/>
            <person name="Britton M."/>
            <person name="Zimin A.V."/>
            <person name="Zaini P.A."/>
            <person name="Workman R."/>
            <person name="Puiu D."/>
            <person name="Bianco L."/>
            <person name="Allen B.J."/>
            <person name="Troggio M."/>
            <person name="Leslie C.A."/>
            <person name="Timp W."/>
            <person name="Dendekar A."/>
            <person name="Salzberg S.L."/>
            <person name="Neale D.B."/>
        </authorList>
    </citation>
    <scope>NUCLEOTIDE SEQUENCE</scope>
    <source>
        <tissue evidence="3">Leaves</tissue>
    </source>
</reference>
<evidence type="ECO:0000259" key="1">
    <source>
        <dbReference type="Pfam" id="PF07727"/>
    </source>
</evidence>
<accession>A0A833WYA1</accession>